<proteinExistence type="predicted"/>
<sequence length="257" mass="29001">MAINVNTVYTTVLSILNKEQRGYLTPYEFNQAATQVQLDIFENYFKDLDKQLRIPQNEFDYSNPIENIDDELSTFKCLGACTYQSSSRFTTPTVDLLTNTAVVYDDAPASNQFAFYRLGTVTFGSTKPVEIERLQRDYFYNIDRSDLTAPTANYPVYLYENKELTIKPSNITANVEASFIRKPKNVVWAYSVNATLGNYVYQPSSTGTGIIPITGSVDFEISSNYQTEVILEILKYAGVVIRDPQIVQAAAQELADK</sequence>
<evidence type="ECO:0000313" key="1">
    <source>
        <dbReference type="EMBL" id="ASF00183.1"/>
    </source>
</evidence>
<protein>
    <submittedName>
        <fullName evidence="1">Putative structural protein</fullName>
    </submittedName>
</protein>
<accession>A0A218MLM2</accession>
<reference evidence="1" key="1">
    <citation type="submission" date="2016-10" db="EMBL/GenBank/DDBJ databases">
        <authorList>
            <person name="Varghese N."/>
        </authorList>
    </citation>
    <scope>NUCLEOTIDE SEQUENCE</scope>
</reference>
<organism evidence="1">
    <name type="scientific">uncultured virus</name>
    <dbReference type="NCBI Taxonomy" id="340016"/>
    <lineage>
        <taxon>Viruses</taxon>
        <taxon>environmental samples</taxon>
    </lineage>
</organism>
<dbReference type="EMBL" id="KY052817">
    <property type="protein sequence ID" value="ASF00183.1"/>
    <property type="molecule type" value="Genomic_DNA"/>
</dbReference>
<reference evidence="1" key="2">
    <citation type="journal article" date="2017" name="Nat. Commun.">
        <title>Single-virus genomics reveals hidden cosmopolitan and abundant viruses.</title>
        <authorList>
            <person name="Martinez-Hernandez F."/>
            <person name="Fornas O."/>
            <person name="Lluesma Gomez M."/>
            <person name="Bolduc B."/>
            <person name="de la Cruz Pena M.J."/>
            <person name="Martinez J.M."/>
            <person name="Anton J."/>
            <person name="Gasol J.M."/>
            <person name="Rosselli R."/>
            <person name="Rodriguez-Valera F."/>
            <person name="Sullivan M.B."/>
            <person name="Acinas S.G."/>
            <person name="Martinez-Garcia M."/>
        </authorList>
    </citation>
    <scope>NUCLEOTIDE SEQUENCE</scope>
</reference>
<name>A0A218MLM2_9VIRU</name>